<name>A0A5M6A8P3_9BACE</name>
<dbReference type="PANTHER" id="PTHR35532">
    <property type="entry name" value="SIMILAR TO POLYHYDROXYALKANOATE DEPOLYMERASE"/>
    <property type="match status" value="1"/>
</dbReference>
<evidence type="ECO:0008006" key="3">
    <source>
        <dbReference type="Google" id="ProtNLM"/>
    </source>
</evidence>
<dbReference type="PANTHER" id="PTHR35532:SF5">
    <property type="entry name" value="CARBOHYDRATE-BINDING DOMAIN-CONTAINING PROTEIN"/>
    <property type="match status" value="1"/>
</dbReference>
<sequence>MKNTCFGMIIVFALTACNPYSPELKEALELAGNNCFELEAVLNHFKDRGKVPYKSACFLIANMRYHESKDKILIDSLYSSYFAHTDSLYKVMFSGMSLYEQRQYKGREYDSLRQTLGDNFNTLPNLEIKSEVYISDLQTIHADFLIDNIEEALRVWEANGYTFEKDFDFFKEFILPYRVTNESLAHKRSEIRKMYETLLMDTVSISTKLERYKVYVDKCRWINQYIKPKGHLGLYDLFVPKFKMDCHNMTNWSCNVLRACGVPTVYEYTPKWTDRDKRHFWCVSPDTTSILQPYTAPDNNLREDWESDIKYAGKVYRKTFGAQKDTPYFLAGEDEFVPEEFNTPLISDQTFRYHQTVTLRLPIEMNMTNKLVYLAMFTVDNQLIPVGWGNVEYSKGEIVFKQVPLNILFFPVCYDDDRMLSISEPFIIHSVCGSDNIPHPLTTNEQPKNPVDVSVLDGHLVFTHKQDEKVSDLKYLTLTCDTSQKVQLHLLRKYPEKRRMRSFHEKLNGACLLGSNQEKGNYDTLYIIEKTPVPYLQEITFENYKKYRYYRFCTSNGEPINIAHMEFLGNKSPNHSCTLPTPLPYFSEAEVTLQKKCSLYRINGIPIRTGSKPEYAFDNDFNTYVGASSIGMDFKTPIQITNVRFIPRNANNMIVPGNSYMLLYYDGEWKEHQILYAEHHFLDFKNVPVATLYWLKNLTEGREELPFFYINGKQYFLHVDKGYL</sequence>
<dbReference type="Gene3D" id="2.60.120.260">
    <property type="entry name" value="Galactose-binding domain-like"/>
    <property type="match status" value="1"/>
</dbReference>
<dbReference type="EMBL" id="VVYW01000015">
    <property type="protein sequence ID" value="KAA5406391.1"/>
    <property type="molecule type" value="Genomic_DNA"/>
</dbReference>
<gene>
    <name evidence="1" type="ORF">F2Y86_18020</name>
</gene>
<dbReference type="PROSITE" id="PS51257">
    <property type="entry name" value="PROKAR_LIPOPROTEIN"/>
    <property type="match status" value="1"/>
</dbReference>
<dbReference type="AlphaFoldDB" id="A0A5M6A8P3"/>
<dbReference type="Proteomes" id="UP000325055">
    <property type="component" value="Unassembled WGS sequence"/>
</dbReference>
<evidence type="ECO:0000313" key="2">
    <source>
        <dbReference type="Proteomes" id="UP000325055"/>
    </source>
</evidence>
<dbReference type="RefSeq" id="WP_149950186.1">
    <property type="nucleotide sequence ID" value="NZ_RCXI01000016.1"/>
</dbReference>
<accession>A0A5M6A8P3</accession>
<reference evidence="1 2" key="1">
    <citation type="journal article" date="2019" name="Nat. Med.">
        <title>A library of human gut bacterial isolates paired with longitudinal multiomics data enables mechanistic microbiome research.</title>
        <authorList>
            <person name="Poyet M."/>
            <person name="Groussin M."/>
            <person name="Gibbons S.M."/>
            <person name="Avila-Pacheco J."/>
            <person name="Jiang X."/>
            <person name="Kearney S.M."/>
            <person name="Perrotta A.R."/>
            <person name="Berdy B."/>
            <person name="Zhao S."/>
            <person name="Lieberman T.D."/>
            <person name="Swanson P.K."/>
            <person name="Smith M."/>
            <person name="Roesemann S."/>
            <person name="Alexander J.E."/>
            <person name="Rich S.A."/>
            <person name="Livny J."/>
            <person name="Vlamakis H."/>
            <person name="Clish C."/>
            <person name="Bullock K."/>
            <person name="Deik A."/>
            <person name="Scott J."/>
            <person name="Pierce K.A."/>
            <person name="Xavier R.J."/>
            <person name="Alm E.J."/>
        </authorList>
    </citation>
    <scope>NUCLEOTIDE SEQUENCE [LARGE SCALE GENOMIC DNA]</scope>
    <source>
        <strain evidence="1 2">BIOML-A7</strain>
    </source>
</reference>
<proteinExistence type="predicted"/>
<organism evidence="1 2">
    <name type="scientific">Bacteroides cellulosilyticus</name>
    <dbReference type="NCBI Taxonomy" id="246787"/>
    <lineage>
        <taxon>Bacteria</taxon>
        <taxon>Pseudomonadati</taxon>
        <taxon>Bacteroidota</taxon>
        <taxon>Bacteroidia</taxon>
        <taxon>Bacteroidales</taxon>
        <taxon>Bacteroidaceae</taxon>
        <taxon>Bacteroides</taxon>
    </lineage>
</organism>
<comment type="caution">
    <text evidence="1">The sequence shown here is derived from an EMBL/GenBank/DDBJ whole genome shotgun (WGS) entry which is preliminary data.</text>
</comment>
<protein>
    <recommendedName>
        <fullName evidence="3">Discoidin domain-containing protein</fullName>
    </recommendedName>
</protein>
<evidence type="ECO:0000313" key="1">
    <source>
        <dbReference type="EMBL" id="KAA5406391.1"/>
    </source>
</evidence>